<dbReference type="GO" id="GO:0016705">
    <property type="term" value="F:oxidoreductase activity, acting on paired donors, with incorporation or reduction of molecular oxygen"/>
    <property type="evidence" value="ECO:0007669"/>
    <property type="project" value="InterPro"/>
</dbReference>
<evidence type="ECO:0000256" key="1">
    <source>
        <dbReference type="ARBA" id="ARBA00010617"/>
    </source>
</evidence>
<organism evidence="3 4">
    <name type="scientific">Pristionchus entomophagus</name>
    <dbReference type="NCBI Taxonomy" id="358040"/>
    <lineage>
        <taxon>Eukaryota</taxon>
        <taxon>Metazoa</taxon>
        <taxon>Ecdysozoa</taxon>
        <taxon>Nematoda</taxon>
        <taxon>Chromadorea</taxon>
        <taxon>Rhabditida</taxon>
        <taxon>Rhabditina</taxon>
        <taxon>Diplogasteromorpha</taxon>
        <taxon>Diplogasteroidea</taxon>
        <taxon>Neodiplogasteridae</taxon>
        <taxon>Pristionchus</taxon>
    </lineage>
</organism>
<accession>A0AAV5TBR5</accession>
<evidence type="ECO:0000313" key="4">
    <source>
        <dbReference type="Proteomes" id="UP001432027"/>
    </source>
</evidence>
<keyword evidence="4" id="KW-1185">Reference proteome</keyword>
<dbReference type="AlphaFoldDB" id="A0AAV5TBR5"/>
<dbReference type="GO" id="GO:0005506">
    <property type="term" value="F:iron ion binding"/>
    <property type="evidence" value="ECO:0007669"/>
    <property type="project" value="InterPro"/>
</dbReference>
<dbReference type="Gene3D" id="1.10.630.10">
    <property type="entry name" value="Cytochrome P450"/>
    <property type="match status" value="1"/>
</dbReference>
<evidence type="ECO:0000313" key="3">
    <source>
        <dbReference type="EMBL" id="GMS92997.1"/>
    </source>
</evidence>
<comment type="similarity">
    <text evidence="1">Belongs to the cytochrome P450 family.</text>
</comment>
<dbReference type="InterPro" id="IPR001128">
    <property type="entry name" value="Cyt_P450"/>
</dbReference>
<evidence type="ECO:0008006" key="5">
    <source>
        <dbReference type="Google" id="ProtNLM"/>
    </source>
</evidence>
<dbReference type="SUPFAM" id="SSF48264">
    <property type="entry name" value="Cytochrome P450"/>
    <property type="match status" value="1"/>
</dbReference>
<sequence length="170" mass="19622">MEKMTESVGLMIALVFPRIRHWPIIGWYSVGRVEAAQRKINEFITKNVERTLKDYSIEDEPTCFAHSDKQKMGQNAYLDQTNLLATCSDFFVAGMKTTTTTLRWAMLFFAVNQEAQDKLRQEILEVVGSDRMPEMADQPKMPYARACVLEVQRRANILQTNVQRVTVRDV</sequence>
<dbReference type="EMBL" id="BTSX01000004">
    <property type="protein sequence ID" value="GMS92997.1"/>
    <property type="molecule type" value="Genomic_DNA"/>
</dbReference>
<dbReference type="PRINTS" id="PR00463">
    <property type="entry name" value="EP450I"/>
</dbReference>
<dbReference type="PANTHER" id="PTHR24284">
    <property type="entry name" value="CYTOCHROME P450 FAMILY"/>
    <property type="match status" value="1"/>
</dbReference>
<reference evidence="3" key="1">
    <citation type="submission" date="2023-10" db="EMBL/GenBank/DDBJ databases">
        <title>Genome assembly of Pristionchus species.</title>
        <authorList>
            <person name="Yoshida K."/>
            <person name="Sommer R.J."/>
        </authorList>
    </citation>
    <scope>NUCLEOTIDE SEQUENCE</scope>
    <source>
        <strain evidence="3">RS0144</strain>
    </source>
</reference>
<comment type="caution">
    <text evidence="3">The sequence shown here is derived from an EMBL/GenBank/DDBJ whole genome shotgun (WGS) entry which is preliminary data.</text>
</comment>
<dbReference type="Proteomes" id="UP001432027">
    <property type="component" value="Unassembled WGS sequence"/>
</dbReference>
<proteinExistence type="inferred from homology"/>
<gene>
    <name evidence="3" type="ORF">PENTCL1PPCAC_15171</name>
</gene>
<keyword evidence="2" id="KW-0560">Oxidoreductase</keyword>
<dbReference type="PANTHER" id="PTHR24284:SF1">
    <property type="entry name" value="CYTOCHROME P450 FAMILY"/>
    <property type="match status" value="1"/>
</dbReference>
<keyword evidence="2" id="KW-0503">Monooxygenase</keyword>
<dbReference type="GO" id="GO:0004497">
    <property type="term" value="F:monooxygenase activity"/>
    <property type="evidence" value="ECO:0007669"/>
    <property type="project" value="UniProtKB-KW"/>
</dbReference>
<dbReference type="Pfam" id="PF00067">
    <property type="entry name" value="p450"/>
    <property type="match status" value="1"/>
</dbReference>
<protein>
    <recommendedName>
        <fullName evidence="5">Cytochrome P450</fullName>
    </recommendedName>
</protein>
<name>A0AAV5TBR5_9BILA</name>
<dbReference type="InterPro" id="IPR002401">
    <property type="entry name" value="Cyt_P450_E_grp-I"/>
</dbReference>
<dbReference type="InterPro" id="IPR036396">
    <property type="entry name" value="Cyt_P450_sf"/>
</dbReference>
<evidence type="ECO:0000256" key="2">
    <source>
        <dbReference type="ARBA" id="ARBA00023033"/>
    </source>
</evidence>
<dbReference type="GO" id="GO:0020037">
    <property type="term" value="F:heme binding"/>
    <property type="evidence" value="ECO:0007669"/>
    <property type="project" value="InterPro"/>
</dbReference>